<reference evidence="3" key="1">
    <citation type="submission" date="2023-03" db="EMBL/GenBank/DDBJ databases">
        <title>Massive genome expansion in bonnet fungi (Mycena s.s.) driven by repeated elements and novel gene families across ecological guilds.</title>
        <authorList>
            <consortium name="Lawrence Berkeley National Laboratory"/>
            <person name="Harder C.B."/>
            <person name="Miyauchi S."/>
            <person name="Viragh M."/>
            <person name="Kuo A."/>
            <person name="Thoen E."/>
            <person name="Andreopoulos B."/>
            <person name="Lu D."/>
            <person name="Skrede I."/>
            <person name="Drula E."/>
            <person name="Henrissat B."/>
            <person name="Morin E."/>
            <person name="Kohler A."/>
            <person name="Barry K."/>
            <person name="LaButti K."/>
            <person name="Morin E."/>
            <person name="Salamov A."/>
            <person name="Lipzen A."/>
            <person name="Mereny Z."/>
            <person name="Hegedus B."/>
            <person name="Baldrian P."/>
            <person name="Stursova M."/>
            <person name="Weitz H."/>
            <person name="Taylor A."/>
            <person name="Grigoriev I.V."/>
            <person name="Nagy L.G."/>
            <person name="Martin F."/>
            <person name="Kauserud H."/>
        </authorList>
    </citation>
    <scope>NUCLEOTIDE SEQUENCE</scope>
    <source>
        <strain evidence="3">CBHHK188m</strain>
    </source>
</reference>
<keyword evidence="4" id="KW-1185">Reference proteome</keyword>
<name>A0AAD7JQ98_9AGAR</name>
<feature type="compositionally biased region" description="Basic and acidic residues" evidence="2">
    <location>
        <begin position="244"/>
        <end position="255"/>
    </location>
</feature>
<evidence type="ECO:0000313" key="3">
    <source>
        <dbReference type="EMBL" id="KAJ7769606.1"/>
    </source>
</evidence>
<sequence>MSPTQLCDGCIRRQEASVQAVANAVTEIDEAILDNLEKRLHPDIHWRLDEEINIPVCCEEDAWDSDSHPSSQDDTCFACSSFLAHIKSPLAGFSTVDSYLAYQLYLKNKEEEPETRMEYTEEKGVVFVPNEIATPLGPSPEENNAEIEELRRVFRLTSIRGRSTINRFMHEDANIARIFEGLVAALKLMKRAESEKRDSHKARLLMLKSELDQIKGEADKMELALEDLEEERWGRRRCPSRGRVPGDEPIHEEHAPPASLPSTSPVLLLPSTLYGTLVDPSLPELRKLLKDTKAPGYDQPAVLFARWLQINQGCRIWGVPIRPDGAVDLRNVRGRNTVMSRVPPGPSAAKGKAARARYSACILAVLRVLAIPGQYPRILREHSILVASNIDLSCRFAQEYTEPPTEEVVVRLFANQGLTVEAAADAYPFCRRLIQDYAAQSTLFDKEMLNNLLKLGDDTLEKIENRQEFLSREQDRLCPLKGLTQVRGTLTCDAAAVFLENGLG</sequence>
<gene>
    <name evidence="3" type="ORF">DFH07DRAFT_768878</name>
</gene>
<dbReference type="EMBL" id="JARJLG010000025">
    <property type="protein sequence ID" value="KAJ7769606.1"/>
    <property type="molecule type" value="Genomic_DNA"/>
</dbReference>
<proteinExistence type="predicted"/>
<dbReference type="Proteomes" id="UP001215280">
    <property type="component" value="Unassembled WGS sequence"/>
</dbReference>
<feature type="region of interest" description="Disordered" evidence="2">
    <location>
        <begin position="237"/>
        <end position="262"/>
    </location>
</feature>
<organism evidence="3 4">
    <name type="scientific">Mycena maculata</name>
    <dbReference type="NCBI Taxonomy" id="230809"/>
    <lineage>
        <taxon>Eukaryota</taxon>
        <taxon>Fungi</taxon>
        <taxon>Dikarya</taxon>
        <taxon>Basidiomycota</taxon>
        <taxon>Agaricomycotina</taxon>
        <taxon>Agaricomycetes</taxon>
        <taxon>Agaricomycetidae</taxon>
        <taxon>Agaricales</taxon>
        <taxon>Marasmiineae</taxon>
        <taxon>Mycenaceae</taxon>
        <taxon>Mycena</taxon>
    </lineage>
</organism>
<protein>
    <submittedName>
        <fullName evidence="3">Uncharacterized protein</fullName>
    </submittedName>
</protein>
<keyword evidence="1" id="KW-0175">Coiled coil</keyword>
<accession>A0AAD7JQ98</accession>
<evidence type="ECO:0000256" key="2">
    <source>
        <dbReference type="SAM" id="MobiDB-lite"/>
    </source>
</evidence>
<feature type="coiled-coil region" evidence="1">
    <location>
        <begin position="197"/>
        <end position="231"/>
    </location>
</feature>
<dbReference type="AlphaFoldDB" id="A0AAD7JQ98"/>
<comment type="caution">
    <text evidence="3">The sequence shown here is derived from an EMBL/GenBank/DDBJ whole genome shotgun (WGS) entry which is preliminary data.</text>
</comment>
<evidence type="ECO:0000256" key="1">
    <source>
        <dbReference type="SAM" id="Coils"/>
    </source>
</evidence>
<evidence type="ECO:0000313" key="4">
    <source>
        <dbReference type="Proteomes" id="UP001215280"/>
    </source>
</evidence>